<evidence type="ECO:0000313" key="2">
    <source>
        <dbReference type="Proteomes" id="UP000325211"/>
    </source>
</evidence>
<dbReference type="AlphaFoldDB" id="A0A5P2CZJ2"/>
<organism evidence="1 2">
    <name type="scientific">Streptomyces venezuelae</name>
    <dbReference type="NCBI Taxonomy" id="54571"/>
    <lineage>
        <taxon>Bacteria</taxon>
        <taxon>Bacillati</taxon>
        <taxon>Actinomycetota</taxon>
        <taxon>Actinomycetes</taxon>
        <taxon>Kitasatosporales</taxon>
        <taxon>Streptomycetaceae</taxon>
        <taxon>Streptomyces</taxon>
    </lineage>
</organism>
<reference evidence="1 2" key="1">
    <citation type="submission" date="2018-05" db="EMBL/GenBank/DDBJ databases">
        <title>Streptomyces venezuelae.</title>
        <authorList>
            <person name="Kim W."/>
            <person name="Lee N."/>
            <person name="Cho B.-K."/>
        </authorList>
    </citation>
    <scope>NUCLEOTIDE SEQUENCE [LARGE SCALE GENOMIC DNA]</scope>
    <source>
        <strain evidence="1 2">ATCC 21782</strain>
    </source>
</reference>
<gene>
    <name evidence="1" type="ORF">DEJ50_11280</name>
</gene>
<dbReference type="GO" id="GO:0016740">
    <property type="term" value="F:transferase activity"/>
    <property type="evidence" value="ECO:0007669"/>
    <property type="project" value="UniProtKB-KW"/>
</dbReference>
<keyword evidence="1" id="KW-0808">Transferase</keyword>
<proteinExistence type="predicted"/>
<dbReference type="OrthoDB" id="272985at2"/>
<dbReference type="RefSeq" id="WP_150207503.1">
    <property type="nucleotide sequence ID" value="NZ_CP029190.1"/>
</dbReference>
<dbReference type="EMBL" id="CP029190">
    <property type="protein sequence ID" value="QES48316.1"/>
    <property type="molecule type" value="Genomic_DNA"/>
</dbReference>
<protein>
    <submittedName>
        <fullName evidence="1">Sulfotransferase family protein</fullName>
    </submittedName>
</protein>
<accession>A0A5P2CZJ2</accession>
<name>A0A5P2CZJ2_STRVZ</name>
<evidence type="ECO:0000313" key="1">
    <source>
        <dbReference type="EMBL" id="QES48316.1"/>
    </source>
</evidence>
<dbReference type="Proteomes" id="UP000325211">
    <property type="component" value="Chromosome"/>
</dbReference>
<sequence>MHDRLQVIALWSPPGCRATGFERMMIDRGDLTVLHEPFTKLALTGRYSHEGRLYGTATALLESVLERAERPGARPVLFTDSTALRHPDLLMDTRFTSRIQHTFLIRDPAEVIAAHRAGGRESTSEAIGFGNCWEIFELARMASGAVPVVLDAADLPVRPAEVAASYAMHTGLPPAAGPGRWTMEEEWLPAGTGSLTELVLGDPHLAELYADQLPYHAWLSAHRLELEPVVTG</sequence>